<dbReference type="GO" id="GO:0007166">
    <property type="term" value="P:cell surface receptor signaling pathway"/>
    <property type="evidence" value="ECO:0007669"/>
    <property type="project" value="InterPro"/>
</dbReference>
<protein>
    <recommendedName>
        <fullName evidence="3">T-cell surface glycoprotein CD3 zeta chain</fullName>
    </recommendedName>
    <alternativeName>
        <fullName evidence="14">T-cell receptor T3 zeta chain</fullName>
    </alternativeName>
</protein>
<dbReference type="PANTHER" id="PTHR10035">
    <property type="entry name" value="T-CELL SURFACE GLYCOPROTEIN CD3 ZETA CHAIN"/>
    <property type="match status" value="1"/>
</dbReference>
<dbReference type="InterPro" id="IPR021663">
    <property type="entry name" value="CD3_zeta/IgE_Fc_rcpt_gamma"/>
</dbReference>
<evidence type="ECO:0000256" key="4">
    <source>
        <dbReference type="ARBA" id="ARBA00022475"/>
    </source>
</evidence>
<keyword evidence="6 17" id="KW-0812">Transmembrane</keyword>
<dbReference type="Pfam" id="PF11628">
    <property type="entry name" value="TCR_zetazeta"/>
    <property type="match status" value="1"/>
</dbReference>
<keyword evidence="10 17" id="KW-1133">Transmembrane helix</keyword>
<gene>
    <name evidence="18" type="ORF">COCON_G00056070</name>
</gene>
<evidence type="ECO:0000256" key="7">
    <source>
        <dbReference type="ARBA" id="ARBA00022729"/>
    </source>
</evidence>
<evidence type="ECO:0000313" key="18">
    <source>
        <dbReference type="EMBL" id="KAJ8283088.1"/>
    </source>
</evidence>
<evidence type="ECO:0000256" key="2">
    <source>
        <dbReference type="ARBA" id="ARBA00007280"/>
    </source>
</evidence>
<accession>A0A9Q1DWM5</accession>
<evidence type="ECO:0000256" key="10">
    <source>
        <dbReference type="ARBA" id="ARBA00022989"/>
    </source>
</evidence>
<evidence type="ECO:0000256" key="1">
    <source>
        <dbReference type="ARBA" id="ARBA00004251"/>
    </source>
</evidence>
<dbReference type="AlphaFoldDB" id="A0A9Q1DWM5"/>
<evidence type="ECO:0000256" key="14">
    <source>
        <dbReference type="ARBA" id="ARBA00030941"/>
    </source>
</evidence>
<evidence type="ECO:0000256" key="5">
    <source>
        <dbReference type="ARBA" id="ARBA00022553"/>
    </source>
</evidence>
<keyword evidence="5" id="KW-0597">Phosphoprotein</keyword>
<evidence type="ECO:0000256" key="3">
    <source>
        <dbReference type="ARBA" id="ARBA00020448"/>
    </source>
</evidence>
<comment type="caution">
    <text evidence="18">The sequence shown here is derived from an EMBL/GenBank/DDBJ whole genome shotgun (WGS) entry which is preliminary data.</text>
</comment>
<reference evidence="18" key="1">
    <citation type="journal article" date="2023" name="Science">
        <title>Genome structures resolve the early diversification of teleost fishes.</title>
        <authorList>
            <person name="Parey E."/>
            <person name="Louis A."/>
            <person name="Montfort J."/>
            <person name="Bouchez O."/>
            <person name="Roques C."/>
            <person name="Iampietro C."/>
            <person name="Lluch J."/>
            <person name="Castinel A."/>
            <person name="Donnadieu C."/>
            <person name="Desvignes T."/>
            <person name="Floi Bucao C."/>
            <person name="Jouanno E."/>
            <person name="Wen M."/>
            <person name="Mejri S."/>
            <person name="Dirks R."/>
            <person name="Jansen H."/>
            <person name="Henkel C."/>
            <person name="Chen W.J."/>
            <person name="Zahm M."/>
            <person name="Cabau C."/>
            <person name="Klopp C."/>
            <person name="Thompson A.W."/>
            <person name="Robinson-Rechavi M."/>
            <person name="Braasch I."/>
            <person name="Lecointre G."/>
            <person name="Bobe J."/>
            <person name="Postlethwait J.H."/>
            <person name="Berthelot C."/>
            <person name="Roest Crollius H."/>
            <person name="Guiguen Y."/>
        </authorList>
    </citation>
    <scope>NUCLEOTIDE SEQUENCE</scope>
    <source>
        <strain evidence="18">Concon-B</strain>
    </source>
</reference>
<evidence type="ECO:0000256" key="16">
    <source>
        <dbReference type="SAM" id="MobiDB-lite"/>
    </source>
</evidence>
<dbReference type="EMBL" id="JAFJMO010000003">
    <property type="protein sequence ID" value="KAJ8283088.1"/>
    <property type="molecule type" value="Genomic_DNA"/>
</dbReference>
<proteinExistence type="inferred from homology"/>
<keyword evidence="11" id="KW-1064">Adaptive immunity</keyword>
<dbReference type="GO" id="GO:0004888">
    <property type="term" value="F:transmembrane signaling receptor activity"/>
    <property type="evidence" value="ECO:0007669"/>
    <property type="project" value="InterPro"/>
</dbReference>
<dbReference type="InterPro" id="IPR024128">
    <property type="entry name" value="T-cell_CD3_zeta"/>
</dbReference>
<name>A0A9Q1DWM5_CONCO</name>
<keyword evidence="13" id="KW-0675">Receptor</keyword>
<evidence type="ECO:0000256" key="15">
    <source>
        <dbReference type="ARBA" id="ARBA00045360"/>
    </source>
</evidence>
<sequence>MDIRTAGVAVFLASSIASTEAAGLGGINDPRYCYALDVVLLLYCVFITALLLREKFCKPKASPQDSLYSDLSPHGDLGPHGDPYQQLRRDNDLETGAARANHRLTGDEVYTRLQKPDIDTYNQLQVKPERRRNKGEQVYQGLNTVTKDTYESLKMQPMPRPR</sequence>
<evidence type="ECO:0000256" key="6">
    <source>
        <dbReference type="ARBA" id="ARBA00022692"/>
    </source>
</evidence>
<keyword evidence="19" id="KW-1185">Reference proteome</keyword>
<keyword evidence="8" id="KW-0677">Repeat</keyword>
<comment type="subcellular location">
    <subcellularLocation>
        <location evidence="1">Cell membrane</location>
        <topology evidence="1">Single-pass type I membrane protein</topology>
    </subcellularLocation>
</comment>
<evidence type="ECO:0000256" key="8">
    <source>
        <dbReference type="ARBA" id="ARBA00022737"/>
    </source>
</evidence>
<dbReference type="InterPro" id="IPR003110">
    <property type="entry name" value="Phos_immunorcpt_sig_ITAM"/>
</dbReference>
<evidence type="ECO:0000256" key="17">
    <source>
        <dbReference type="SAM" id="Phobius"/>
    </source>
</evidence>
<evidence type="ECO:0000256" key="11">
    <source>
        <dbReference type="ARBA" id="ARBA00023130"/>
    </source>
</evidence>
<dbReference type="SMART" id="SM00077">
    <property type="entry name" value="ITAM"/>
    <property type="match status" value="2"/>
</dbReference>
<dbReference type="GO" id="GO:0098797">
    <property type="term" value="C:plasma membrane protein complex"/>
    <property type="evidence" value="ECO:0007669"/>
    <property type="project" value="UniProtKB-ARBA"/>
</dbReference>
<comment type="similarity">
    <text evidence="2">Belongs to the CD3Z/FCER1G family.</text>
</comment>
<feature type="transmembrane region" description="Helical" evidence="17">
    <location>
        <begin position="31"/>
        <end position="52"/>
    </location>
</feature>
<dbReference type="PROSITE" id="PS51055">
    <property type="entry name" value="ITAM_1"/>
    <property type="match status" value="1"/>
</dbReference>
<organism evidence="18 19">
    <name type="scientific">Conger conger</name>
    <name type="common">Conger eel</name>
    <name type="synonym">Muraena conger</name>
    <dbReference type="NCBI Taxonomy" id="82655"/>
    <lineage>
        <taxon>Eukaryota</taxon>
        <taxon>Metazoa</taxon>
        <taxon>Chordata</taxon>
        <taxon>Craniata</taxon>
        <taxon>Vertebrata</taxon>
        <taxon>Euteleostomi</taxon>
        <taxon>Actinopterygii</taxon>
        <taxon>Neopterygii</taxon>
        <taxon>Teleostei</taxon>
        <taxon>Anguilliformes</taxon>
        <taxon>Congridae</taxon>
        <taxon>Conger</taxon>
    </lineage>
</organism>
<evidence type="ECO:0000313" key="19">
    <source>
        <dbReference type="Proteomes" id="UP001152803"/>
    </source>
</evidence>
<dbReference type="Pfam" id="PF02189">
    <property type="entry name" value="ITAM"/>
    <property type="match status" value="1"/>
</dbReference>
<feature type="region of interest" description="Disordered" evidence="16">
    <location>
        <begin position="61"/>
        <end position="101"/>
    </location>
</feature>
<dbReference type="PANTHER" id="PTHR10035:SF2">
    <property type="entry name" value="T-CELL SURFACE GLYCOPROTEIN CD3 ZETA CHAIN"/>
    <property type="match status" value="1"/>
</dbReference>
<dbReference type="OrthoDB" id="9941225at2759"/>
<keyword evidence="12 17" id="KW-0472">Membrane</keyword>
<comment type="function">
    <text evidence="15">Part of the TCR-CD3 complex present on T-lymphocyte cell surface that plays an essential role in adaptive immune response. When antigen presenting cells (APCs) activate T-cell receptor (TCR), TCR-mediated signals are transmitted across the cell membrane by the CD3 chains CD3D, CD3E, CD3G and CD3Z. All CD3 chains contain immunoreceptor tyrosine-based activation motifs (ITAMs) in their cytoplasmic domain. Upon TCR engagement, these motifs become phosphorylated by Src family protein tyrosine kinases LCK and FYN, resulting in the activation of downstream signaling pathways. CD3Z ITAMs phosphorylation creates multiple docking sites for the protein kinase ZAP70 leading to ZAP70 phosphorylation and its conversion into a catalytically active enzyme. Plays an important role in intrathymic T-cell differentiation. Additionally, participates in the activity-dependent synapse formation of retinal ganglion cells (RGCs) in both the retina and dorsal lateral geniculate nucleus (dLGN).</text>
</comment>
<dbReference type="Proteomes" id="UP001152803">
    <property type="component" value="Unassembled WGS sequence"/>
</dbReference>
<evidence type="ECO:0000256" key="12">
    <source>
        <dbReference type="ARBA" id="ARBA00023136"/>
    </source>
</evidence>
<dbReference type="GO" id="GO:0002250">
    <property type="term" value="P:adaptive immune response"/>
    <property type="evidence" value="ECO:0007669"/>
    <property type="project" value="UniProtKB-KW"/>
</dbReference>
<keyword evidence="7" id="KW-0732">Signal</keyword>
<evidence type="ECO:0000256" key="13">
    <source>
        <dbReference type="ARBA" id="ARBA00023170"/>
    </source>
</evidence>
<keyword evidence="9" id="KW-0391">Immunity</keyword>
<keyword evidence="4" id="KW-1003">Cell membrane</keyword>
<evidence type="ECO:0000256" key="9">
    <source>
        <dbReference type="ARBA" id="ARBA00022859"/>
    </source>
</evidence>